<reference evidence="3" key="2">
    <citation type="journal article" date="2019" name="Mol. Plant Microbe Interact.">
        <title>Genome sequence resources for four phytopathogenic fungi from the Colletotrichum orbiculare species complex.</title>
        <authorList>
            <person name="Gan P."/>
            <person name="Tsushima A."/>
            <person name="Narusaka M."/>
            <person name="Narusaka Y."/>
            <person name="Takano Y."/>
            <person name="Kubo Y."/>
            <person name="Shirasu K."/>
        </authorList>
    </citation>
    <scope>GENOME REANNOTATION</scope>
    <source>
        <strain evidence="3">104-T / ATCC 96160 / CBS 514.97 / LARS 414 / MAFF 240422</strain>
    </source>
</reference>
<dbReference type="AlphaFoldDB" id="A0A484FHY2"/>
<sequence>MPGVALLSCARFMYSCPVLLTCLVPKIPRLCLSSASRKPEVKNSDSIQDEQSFLFRRPIGPLAGFLPLPVTARSLWLPNFVLVDT</sequence>
<keyword evidence="3" id="KW-1185">Reference proteome</keyword>
<evidence type="ECO:0000313" key="3">
    <source>
        <dbReference type="Proteomes" id="UP000014480"/>
    </source>
</evidence>
<protein>
    <recommendedName>
        <fullName evidence="4">Secreted protein</fullName>
    </recommendedName>
</protein>
<accession>A0A484FHY2</accession>
<keyword evidence="1" id="KW-0732">Signal</keyword>
<dbReference type="Proteomes" id="UP000014480">
    <property type="component" value="Unassembled WGS sequence"/>
</dbReference>
<name>A0A484FHY2_COLOR</name>
<reference evidence="3" key="1">
    <citation type="journal article" date="2013" name="New Phytol.">
        <title>Comparative genomic and transcriptomic analyses reveal the hemibiotrophic stage shift of Colletotrichum fungi.</title>
        <authorList>
            <person name="Gan P."/>
            <person name="Ikeda K."/>
            <person name="Irieda H."/>
            <person name="Narusaka M."/>
            <person name="O'Connell R.J."/>
            <person name="Narusaka Y."/>
            <person name="Takano Y."/>
            <person name="Kubo Y."/>
            <person name="Shirasu K."/>
        </authorList>
    </citation>
    <scope>NUCLEOTIDE SEQUENCE [LARGE SCALE GENOMIC DNA]</scope>
    <source>
        <strain evidence="3">104-T / ATCC 96160 / CBS 514.97 / LARS 414 / MAFF 240422</strain>
    </source>
</reference>
<feature type="chain" id="PRO_5019829037" description="Secreted protein" evidence="1">
    <location>
        <begin position="16"/>
        <end position="85"/>
    </location>
</feature>
<evidence type="ECO:0000313" key="2">
    <source>
        <dbReference type="EMBL" id="TDZ17468.1"/>
    </source>
</evidence>
<proteinExistence type="predicted"/>
<evidence type="ECO:0008006" key="4">
    <source>
        <dbReference type="Google" id="ProtNLM"/>
    </source>
</evidence>
<dbReference type="EMBL" id="AMCV02000028">
    <property type="protein sequence ID" value="TDZ17468.1"/>
    <property type="molecule type" value="Genomic_DNA"/>
</dbReference>
<gene>
    <name evidence="2" type="ORF">Cob_v009600</name>
</gene>
<organism evidence="2 3">
    <name type="scientific">Colletotrichum orbiculare (strain 104-T / ATCC 96160 / CBS 514.97 / LARS 414 / MAFF 240422)</name>
    <name type="common">Cucumber anthracnose fungus</name>
    <name type="synonym">Colletotrichum lagenarium</name>
    <dbReference type="NCBI Taxonomy" id="1213857"/>
    <lineage>
        <taxon>Eukaryota</taxon>
        <taxon>Fungi</taxon>
        <taxon>Dikarya</taxon>
        <taxon>Ascomycota</taxon>
        <taxon>Pezizomycotina</taxon>
        <taxon>Sordariomycetes</taxon>
        <taxon>Hypocreomycetidae</taxon>
        <taxon>Glomerellales</taxon>
        <taxon>Glomerellaceae</taxon>
        <taxon>Colletotrichum</taxon>
        <taxon>Colletotrichum orbiculare species complex</taxon>
    </lineage>
</organism>
<feature type="signal peptide" evidence="1">
    <location>
        <begin position="1"/>
        <end position="15"/>
    </location>
</feature>
<evidence type="ECO:0000256" key="1">
    <source>
        <dbReference type="SAM" id="SignalP"/>
    </source>
</evidence>
<comment type="caution">
    <text evidence="2">The sequence shown here is derived from an EMBL/GenBank/DDBJ whole genome shotgun (WGS) entry which is preliminary data.</text>
</comment>